<proteinExistence type="predicted"/>
<evidence type="ECO:0000313" key="1">
    <source>
        <dbReference type="EMBL" id="SVB94487.1"/>
    </source>
</evidence>
<organism evidence="1">
    <name type="scientific">marine metagenome</name>
    <dbReference type="NCBI Taxonomy" id="408172"/>
    <lineage>
        <taxon>unclassified sequences</taxon>
        <taxon>metagenomes</taxon>
        <taxon>ecological metagenomes</taxon>
    </lineage>
</organism>
<dbReference type="AlphaFoldDB" id="A0A382I5K7"/>
<gene>
    <name evidence="1" type="ORF">METZ01_LOCUS247341</name>
</gene>
<accession>A0A382I5K7</accession>
<name>A0A382I5K7_9ZZZZ</name>
<reference evidence="1" key="1">
    <citation type="submission" date="2018-05" db="EMBL/GenBank/DDBJ databases">
        <authorList>
            <person name="Lanie J.A."/>
            <person name="Ng W.-L."/>
            <person name="Kazmierczak K.M."/>
            <person name="Andrzejewski T.M."/>
            <person name="Davidsen T.M."/>
            <person name="Wayne K.J."/>
            <person name="Tettelin H."/>
            <person name="Glass J.I."/>
            <person name="Rusch D."/>
            <person name="Podicherti R."/>
            <person name="Tsui H.-C.T."/>
            <person name="Winkler M.E."/>
        </authorList>
    </citation>
    <scope>NUCLEOTIDE SEQUENCE</scope>
</reference>
<dbReference type="EMBL" id="UINC01065146">
    <property type="protein sequence ID" value="SVB94487.1"/>
    <property type="molecule type" value="Genomic_DNA"/>
</dbReference>
<protein>
    <submittedName>
        <fullName evidence="1">Uncharacterized protein</fullName>
    </submittedName>
</protein>
<sequence length="35" mass="3958">MTEEVSETINSADFNNGAIESFSIIFKFLPSISRY</sequence>